<accession>A0ABS6DUH4</accession>
<sequence>MANQNWKQTDVSQEEIVEILELANSLLREAQTDNEKVDYLGSHRANSEFRRMNNLREEDIYRLASTADLYDFCHYERDSRRQNEKLYCFKLSLLLSSDVEEDVLYKFKIRQENGEQVFVMSFHYPDENKEPWVHLWHR</sequence>
<name>A0ABS6DUH4_9FIRM</name>
<gene>
    <name evidence="1" type="ORF">KQI20_03360</name>
</gene>
<reference evidence="1 2" key="1">
    <citation type="submission" date="2021-06" db="EMBL/GenBank/DDBJ databases">
        <authorList>
            <person name="Sun Q."/>
            <person name="Li D."/>
        </authorList>
    </citation>
    <scope>NUCLEOTIDE SEQUENCE [LARGE SCALE GENOMIC DNA]</scope>
    <source>
        <strain evidence="1 2">N19</strain>
    </source>
</reference>
<evidence type="ECO:0000313" key="1">
    <source>
        <dbReference type="EMBL" id="MBU5335469.1"/>
    </source>
</evidence>
<proteinExistence type="predicted"/>
<organism evidence="1 2">
    <name type="scientific">Intestinibacter bartlettii</name>
    <dbReference type="NCBI Taxonomy" id="261299"/>
    <lineage>
        <taxon>Bacteria</taxon>
        <taxon>Bacillati</taxon>
        <taxon>Bacillota</taxon>
        <taxon>Clostridia</taxon>
        <taxon>Peptostreptococcales</taxon>
        <taxon>Peptostreptococcaceae</taxon>
        <taxon>Intestinibacter</taxon>
    </lineage>
</organism>
<keyword evidence="2" id="KW-1185">Reference proteome</keyword>
<protein>
    <submittedName>
        <fullName evidence="1">Uncharacterized protein</fullName>
    </submittedName>
</protein>
<evidence type="ECO:0000313" key="2">
    <source>
        <dbReference type="Proteomes" id="UP001196301"/>
    </source>
</evidence>
<dbReference type="Proteomes" id="UP001196301">
    <property type="component" value="Unassembled WGS sequence"/>
</dbReference>
<dbReference type="EMBL" id="JAHLOQ010000005">
    <property type="protein sequence ID" value="MBU5335469.1"/>
    <property type="molecule type" value="Genomic_DNA"/>
</dbReference>
<comment type="caution">
    <text evidence="1">The sequence shown here is derived from an EMBL/GenBank/DDBJ whole genome shotgun (WGS) entry which is preliminary data.</text>
</comment>
<dbReference type="RefSeq" id="WP_216568598.1">
    <property type="nucleotide sequence ID" value="NZ_JAHLOQ010000005.1"/>
</dbReference>